<dbReference type="Gene3D" id="3.30.465.10">
    <property type="match status" value="1"/>
</dbReference>
<dbReference type="InterPro" id="IPR050416">
    <property type="entry name" value="FAD-linked_Oxidoreductase"/>
</dbReference>
<name>A0A9W8YLX8_9PEZI</name>
<dbReference type="SUPFAM" id="SSF56176">
    <property type="entry name" value="FAD-binding/transporter-associated domain-like"/>
    <property type="match status" value="1"/>
</dbReference>
<dbReference type="InterPro" id="IPR012951">
    <property type="entry name" value="BBE"/>
</dbReference>
<dbReference type="InterPro" id="IPR006094">
    <property type="entry name" value="Oxid_FAD_bind_N"/>
</dbReference>
<dbReference type="Gene3D" id="3.40.462.20">
    <property type="match status" value="1"/>
</dbReference>
<comment type="similarity">
    <text evidence="2">Belongs to the oxygen-dependent FAD-linked oxidoreductase family.</text>
</comment>
<keyword evidence="5" id="KW-0560">Oxidoreductase</keyword>
<dbReference type="PANTHER" id="PTHR42973:SF9">
    <property type="entry name" value="FAD-BINDING PCMH-TYPE DOMAIN-CONTAINING PROTEIN-RELATED"/>
    <property type="match status" value="1"/>
</dbReference>
<dbReference type="Pfam" id="PF01565">
    <property type="entry name" value="FAD_binding_4"/>
    <property type="match status" value="1"/>
</dbReference>
<keyword evidence="8" id="KW-1185">Reference proteome</keyword>
<evidence type="ECO:0000313" key="7">
    <source>
        <dbReference type="EMBL" id="KAJ4386105.1"/>
    </source>
</evidence>
<dbReference type="OrthoDB" id="415825at2759"/>
<accession>A0A9W8YLX8</accession>
<dbReference type="PROSITE" id="PS51387">
    <property type="entry name" value="FAD_PCMH"/>
    <property type="match status" value="1"/>
</dbReference>
<dbReference type="InterPro" id="IPR016166">
    <property type="entry name" value="FAD-bd_PCMH"/>
</dbReference>
<protein>
    <recommendedName>
        <fullName evidence="6">FAD-binding PCMH-type domain-containing protein</fullName>
    </recommendedName>
</protein>
<keyword evidence="3" id="KW-0285">Flavoprotein</keyword>
<dbReference type="PANTHER" id="PTHR42973">
    <property type="entry name" value="BINDING OXIDOREDUCTASE, PUTATIVE (AFU_ORTHOLOGUE AFUA_1G17690)-RELATED"/>
    <property type="match status" value="1"/>
</dbReference>
<dbReference type="InterPro" id="IPR016169">
    <property type="entry name" value="FAD-bd_PCMH_sub2"/>
</dbReference>
<dbReference type="AlphaFoldDB" id="A0A9W8YLX8"/>
<keyword evidence="4" id="KW-0274">FAD</keyword>
<comment type="caution">
    <text evidence="7">The sequence shown here is derived from an EMBL/GenBank/DDBJ whole genome shotgun (WGS) entry which is preliminary data.</text>
</comment>
<feature type="domain" description="FAD-binding PCMH-type" evidence="6">
    <location>
        <begin position="1"/>
        <end position="172"/>
    </location>
</feature>
<evidence type="ECO:0000256" key="2">
    <source>
        <dbReference type="ARBA" id="ARBA00005466"/>
    </source>
</evidence>
<evidence type="ECO:0000256" key="4">
    <source>
        <dbReference type="ARBA" id="ARBA00022827"/>
    </source>
</evidence>
<dbReference type="InterPro" id="IPR036318">
    <property type="entry name" value="FAD-bd_PCMH-like_sf"/>
</dbReference>
<evidence type="ECO:0000313" key="8">
    <source>
        <dbReference type="Proteomes" id="UP001140453"/>
    </source>
</evidence>
<evidence type="ECO:0000256" key="5">
    <source>
        <dbReference type="ARBA" id="ARBA00023002"/>
    </source>
</evidence>
<dbReference type="Pfam" id="PF08031">
    <property type="entry name" value="BBE"/>
    <property type="match status" value="1"/>
</dbReference>
<dbReference type="GO" id="GO:0071949">
    <property type="term" value="F:FAD binding"/>
    <property type="evidence" value="ECO:0007669"/>
    <property type="project" value="InterPro"/>
</dbReference>
<reference evidence="7" key="1">
    <citation type="submission" date="2022-10" db="EMBL/GenBank/DDBJ databases">
        <title>Tapping the CABI collections for fungal endophytes: first genome assemblies for Collariella, Neodidymelliopsis, Ascochyta clinopodiicola, Didymella pomorum, Didymosphaeria variabile, Neocosmospora piperis and Neocucurbitaria cava.</title>
        <authorList>
            <person name="Hill R."/>
        </authorList>
    </citation>
    <scope>NUCLEOTIDE SEQUENCE</scope>
    <source>
        <strain evidence="7">IMI 355082</strain>
    </source>
</reference>
<evidence type="ECO:0000256" key="3">
    <source>
        <dbReference type="ARBA" id="ARBA00022630"/>
    </source>
</evidence>
<organism evidence="7 8">
    <name type="scientific">Gnomoniopsis smithogilvyi</name>
    <dbReference type="NCBI Taxonomy" id="1191159"/>
    <lineage>
        <taxon>Eukaryota</taxon>
        <taxon>Fungi</taxon>
        <taxon>Dikarya</taxon>
        <taxon>Ascomycota</taxon>
        <taxon>Pezizomycotina</taxon>
        <taxon>Sordariomycetes</taxon>
        <taxon>Sordariomycetidae</taxon>
        <taxon>Diaporthales</taxon>
        <taxon>Gnomoniaceae</taxon>
        <taxon>Gnomoniopsis</taxon>
    </lineage>
</organism>
<dbReference type="GO" id="GO:0016491">
    <property type="term" value="F:oxidoreductase activity"/>
    <property type="evidence" value="ECO:0007669"/>
    <property type="project" value="UniProtKB-KW"/>
</dbReference>
<comment type="cofactor">
    <cofactor evidence="1">
        <name>FAD</name>
        <dbReference type="ChEBI" id="CHEBI:57692"/>
    </cofactor>
</comment>
<gene>
    <name evidence="7" type="ORF">N0V93_008997</name>
</gene>
<dbReference type="Proteomes" id="UP001140453">
    <property type="component" value="Unassembled WGS sequence"/>
</dbReference>
<sequence>MPPTYSFSVRPTVDSDVQALINFATRCNVSLLGSSGRHGFSTDLSKLQNGMEIDMSAFRNVSVDAEASTLTVGGGVRFLDIFDPVFDAGKEISTGSSACVGMISPTIGGGVGRLQGIHGMISDQLLEARIVIANGSLVTASNEVNPDLFWAIRGAGGNFGIVVEATYQLTDLTSEYVINMDYAFRSNASYAIVDYLSSFGESPPAKLSFMIAGLYDEEQFGGFSIIVNAIYNGPLNEAESYLAPLLRTATPFKQNVSSVPQNKMIYSAVFGGEDDPAVSCSGKGAKRSVFAPGVKTYDKATFVAYIQAFEELMVNNVDLQSSNLYLEHFSRVKVLEYPDDSSAYPWRDILAHPIMTYQWSDPANEELVEAFGEKWRAAFQNTSGFHPPQTYVNYGHGDESNEVLYSTRKLPKLRELKKLWDPTNVFRFHHNIITD</sequence>
<proteinExistence type="inferred from homology"/>
<evidence type="ECO:0000259" key="6">
    <source>
        <dbReference type="PROSITE" id="PS51387"/>
    </source>
</evidence>
<evidence type="ECO:0000256" key="1">
    <source>
        <dbReference type="ARBA" id="ARBA00001974"/>
    </source>
</evidence>
<dbReference type="EMBL" id="JAPEVB010000006">
    <property type="protein sequence ID" value="KAJ4386105.1"/>
    <property type="molecule type" value="Genomic_DNA"/>
</dbReference>